<keyword evidence="1" id="KW-0812">Transmembrane</keyword>
<proteinExistence type="predicted"/>
<keyword evidence="3" id="KW-1185">Reference proteome</keyword>
<sequence length="86" mass="9524">MASSWNGLSFVFAKESYPTLITVLAVTVLWTLWSVSGYFRHRYRLPLPPGSSGLPFIGQTVEYLFGYAYSRWDSAVGAEAGANVKL</sequence>
<gene>
    <name evidence="2" type="ORF">R1sor_011221</name>
</gene>
<protein>
    <submittedName>
        <fullName evidence="2">Uncharacterized protein</fullName>
    </submittedName>
</protein>
<evidence type="ECO:0000313" key="3">
    <source>
        <dbReference type="Proteomes" id="UP001633002"/>
    </source>
</evidence>
<comment type="caution">
    <text evidence="2">The sequence shown here is derived from an EMBL/GenBank/DDBJ whole genome shotgun (WGS) entry which is preliminary data.</text>
</comment>
<name>A0ABD3I463_9MARC</name>
<dbReference type="Proteomes" id="UP001633002">
    <property type="component" value="Unassembled WGS sequence"/>
</dbReference>
<evidence type="ECO:0000256" key="1">
    <source>
        <dbReference type="SAM" id="Phobius"/>
    </source>
</evidence>
<dbReference type="EMBL" id="JBJQOH010000002">
    <property type="protein sequence ID" value="KAL3697145.1"/>
    <property type="molecule type" value="Genomic_DNA"/>
</dbReference>
<keyword evidence="1" id="KW-1133">Transmembrane helix</keyword>
<organism evidence="2 3">
    <name type="scientific">Riccia sorocarpa</name>
    <dbReference type="NCBI Taxonomy" id="122646"/>
    <lineage>
        <taxon>Eukaryota</taxon>
        <taxon>Viridiplantae</taxon>
        <taxon>Streptophyta</taxon>
        <taxon>Embryophyta</taxon>
        <taxon>Marchantiophyta</taxon>
        <taxon>Marchantiopsida</taxon>
        <taxon>Marchantiidae</taxon>
        <taxon>Marchantiales</taxon>
        <taxon>Ricciaceae</taxon>
        <taxon>Riccia</taxon>
    </lineage>
</organism>
<dbReference type="AlphaFoldDB" id="A0ABD3I463"/>
<reference evidence="2 3" key="1">
    <citation type="submission" date="2024-09" db="EMBL/GenBank/DDBJ databases">
        <title>Chromosome-scale assembly of Riccia sorocarpa.</title>
        <authorList>
            <person name="Paukszto L."/>
        </authorList>
    </citation>
    <scope>NUCLEOTIDE SEQUENCE [LARGE SCALE GENOMIC DNA]</scope>
    <source>
        <strain evidence="2">LP-2024</strain>
        <tissue evidence="2">Aerial parts of the thallus</tissue>
    </source>
</reference>
<keyword evidence="1" id="KW-0472">Membrane</keyword>
<evidence type="ECO:0000313" key="2">
    <source>
        <dbReference type="EMBL" id="KAL3697145.1"/>
    </source>
</evidence>
<feature type="transmembrane region" description="Helical" evidence="1">
    <location>
        <begin position="20"/>
        <end position="39"/>
    </location>
</feature>
<accession>A0ABD3I463</accession>